<dbReference type="EMBL" id="UINC01008253">
    <property type="protein sequence ID" value="SVA37180.1"/>
    <property type="molecule type" value="Genomic_DNA"/>
</dbReference>
<gene>
    <name evidence="2" type="ORF">METZ01_LOCUS90034</name>
</gene>
<feature type="transmembrane region" description="Helical" evidence="1">
    <location>
        <begin position="191"/>
        <end position="210"/>
    </location>
</feature>
<dbReference type="InterPro" id="IPR031599">
    <property type="entry name" value="ABC_tran_2"/>
</dbReference>
<dbReference type="Pfam" id="PF16949">
    <property type="entry name" value="ABC_tran_2"/>
    <property type="match status" value="1"/>
</dbReference>
<evidence type="ECO:0008006" key="3">
    <source>
        <dbReference type="Google" id="ProtNLM"/>
    </source>
</evidence>
<feature type="transmembrane region" description="Helical" evidence="1">
    <location>
        <begin position="259"/>
        <end position="276"/>
    </location>
</feature>
<feature type="transmembrane region" description="Helical" evidence="1">
    <location>
        <begin position="78"/>
        <end position="99"/>
    </location>
</feature>
<feature type="transmembrane region" description="Helical" evidence="1">
    <location>
        <begin position="361"/>
        <end position="379"/>
    </location>
</feature>
<feature type="transmembrane region" description="Helical" evidence="1">
    <location>
        <begin position="152"/>
        <end position="179"/>
    </location>
</feature>
<accession>A0A381V9Z7</accession>
<evidence type="ECO:0000256" key="1">
    <source>
        <dbReference type="SAM" id="Phobius"/>
    </source>
</evidence>
<proteinExistence type="predicted"/>
<keyword evidence="1" id="KW-1133">Transmembrane helix</keyword>
<feature type="transmembrane region" description="Helical" evidence="1">
    <location>
        <begin position="235"/>
        <end position="252"/>
    </location>
</feature>
<evidence type="ECO:0000313" key="2">
    <source>
        <dbReference type="EMBL" id="SVA37180.1"/>
    </source>
</evidence>
<sequence>MPALQYGIRRALLMPMILSAKNRFFPVGSFPKKTMGAGIFCLVLCTILFNVTLSVVTYFHEQDELGIILSLKIFQMAWILIFAMLIFSCMVSAVSSVYLSQDNEIVFSAPISTPELYFMRYTSNTIYTSWMMIVFSLPIFGAYGIVFNTPLLYWLLIVITLVSMACSATCFGLLLTVILINLFPARHTKDIILYLSLCFGVLIIFLIRLLQPENMVNPDEYGNFIEYFSTISKPVAPYIPAGWAANFLSLYLLDLEIDWLLLGLLFLTPFTLYFLGEGAMKLWFFPGYSKSQESFGGHHKFGHRRKYKLGTWQWLFSKEAKIFARDSAEWSQLFMIAALVVIYLYNFKLLPIDRAAFSEEFITNLIAFLNIGLAGFIITSL</sequence>
<organism evidence="2">
    <name type="scientific">marine metagenome</name>
    <dbReference type="NCBI Taxonomy" id="408172"/>
    <lineage>
        <taxon>unclassified sequences</taxon>
        <taxon>metagenomes</taxon>
        <taxon>ecological metagenomes</taxon>
    </lineage>
</organism>
<feature type="transmembrane region" description="Helical" evidence="1">
    <location>
        <begin position="126"/>
        <end position="146"/>
    </location>
</feature>
<feature type="transmembrane region" description="Helical" evidence="1">
    <location>
        <begin position="330"/>
        <end position="349"/>
    </location>
</feature>
<dbReference type="AlphaFoldDB" id="A0A381V9Z7"/>
<keyword evidence="1" id="KW-0472">Membrane</keyword>
<protein>
    <recommendedName>
        <fullName evidence="3">ABC-2 type transporter domain-containing protein</fullName>
    </recommendedName>
</protein>
<reference evidence="2" key="1">
    <citation type="submission" date="2018-05" db="EMBL/GenBank/DDBJ databases">
        <authorList>
            <person name="Lanie J.A."/>
            <person name="Ng W.-L."/>
            <person name="Kazmierczak K.M."/>
            <person name="Andrzejewski T.M."/>
            <person name="Davidsen T.M."/>
            <person name="Wayne K.J."/>
            <person name="Tettelin H."/>
            <person name="Glass J.I."/>
            <person name="Rusch D."/>
            <person name="Podicherti R."/>
            <person name="Tsui H.-C.T."/>
            <person name="Winkler M.E."/>
        </authorList>
    </citation>
    <scope>NUCLEOTIDE SEQUENCE</scope>
</reference>
<keyword evidence="1" id="KW-0812">Transmembrane</keyword>
<name>A0A381V9Z7_9ZZZZ</name>
<feature type="non-terminal residue" evidence="2">
    <location>
        <position position="381"/>
    </location>
</feature>